<proteinExistence type="predicted"/>
<evidence type="ECO:0000259" key="2">
    <source>
        <dbReference type="Pfam" id="PF00144"/>
    </source>
</evidence>
<sequence>MKKLTKTIAKLFLLVVAAVVIYLAYLYVQEPIVVSRLGGVLIGKKPGITERVISGNGFVLNDNQEGPTIDPNALTQAIDYSDHNESHALLVFHEGKMQLEHYFSGYSEKTFSSTASMHKTVLALLIGIAIDQGYIKSVDEKAANYINEWSDDNRNKITIQQMLQQSSGIGYPTFSPNPLAEWNQLVVGDHIEEVTLDQVQEEEPNSEFAYNGVNPQALGILLQRATGKRYSTYLSDNLWKPLAGDDAFVILDSEKNRMPRMFCCLDATARDWLRIGLLILNKGKIGNQAVVSEHWIDAMTAPSDLNPNYGYLTWLGAEHQENRIYNKKSSATAYHSEPFLDKDIIYLDGFGGQRAYIIPSKNLVIVRTGSIKMNWDDSRLPNLISKGIN</sequence>
<feature type="transmembrane region" description="Helical" evidence="1">
    <location>
        <begin position="7"/>
        <end position="28"/>
    </location>
</feature>
<dbReference type="PANTHER" id="PTHR43283:SF7">
    <property type="entry name" value="BETA-LACTAMASE-RELATED DOMAIN-CONTAINING PROTEIN"/>
    <property type="match status" value="1"/>
</dbReference>
<dbReference type="SUPFAM" id="SSF56601">
    <property type="entry name" value="beta-lactamase/transpeptidase-like"/>
    <property type="match status" value="1"/>
</dbReference>
<dbReference type="AlphaFoldDB" id="A0A382A885"/>
<evidence type="ECO:0000256" key="1">
    <source>
        <dbReference type="SAM" id="Phobius"/>
    </source>
</evidence>
<dbReference type="EMBL" id="UINC01024342">
    <property type="protein sequence ID" value="SVA97778.1"/>
    <property type="molecule type" value="Genomic_DNA"/>
</dbReference>
<keyword evidence="1" id="KW-0472">Membrane</keyword>
<dbReference type="InterPro" id="IPR001466">
    <property type="entry name" value="Beta-lactam-related"/>
</dbReference>
<evidence type="ECO:0000313" key="3">
    <source>
        <dbReference type="EMBL" id="SVA97778.1"/>
    </source>
</evidence>
<organism evidence="3">
    <name type="scientific">marine metagenome</name>
    <dbReference type="NCBI Taxonomy" id="408172"/>
    <lineage>
        <taxon>unclassified sequences</taxon>
        <taxon>metagenomes</taxon>
        <taxon>ecological metagenomes</taxon>
    </lineage>
</organism>
<dbReference type="Gene3D" id="3.40.710.10">
    <property type="entry name" value="DD-peptidase/beta-lactamase superfamily"/>
    <property type="match status" value="1"/>
</dbReference>
<dbReference type="Pfam" id="PF00144">
    <property type="entry name" value="Beta-lactamase"/>
    <property type="match status" value="1"/>
</dbReference>
<reference evidence="3" key="1">
    <citation type="submission" date="2018-05" db="EMBL/GenBank/DDBJ databases">
        <authorList>
            <person name="Lanie J.A."/>
            <person name="Ng W.-L."/>
            <person name="Kazmierczak K.M."/>
            <person name="Andrzejewski T.M."/>
            <person name="Davidsen T.M."/>
            <person name="Wayne K.J."/>
            <person name="Tettelin H."/>
            <person name="Glass J.I."/>
            <person name="Rusch D."/>
            <person name="Podicherti R."/>
            <person name="Tsui H.-C.T."/>
            <person name="Winkler M.E."/>
        </authorList>
    </citation>
    <scope>NUCLEOTIDE SEQUENCE</scope>
</reference>
<dbReference type="InterPro" id="IPR050789">
    <property type="entry name" value="Diverse_Enzym_Activities"/>
</dbReference>
<keyword evidence="1" id="KW-0812">Transmembrane</keyword>
<keyword evidence="1" id="KW-1133">Transmembrane helix</keyword>
<feature type="domain" description="Beta-lactamase-related" evidence="2">
    <location>
        <begin position="85"/>
        <end position="366"/>
    </location>
</feature>
<name>A0A382A885_9ZZZZ</name>
<protein>
    <recommendedName>
        <fullName evidence="2">Beta-lactamase-related domain-containing protein</fullName>
    </recommendedName>
</protein>
<dbReference type="PANTHER" id="PTHR43283">
    <property type="entry name" value="BETA-LACTAMASE-RELATED"/>
    <property type="match status" value="1"/>
</dbReference>
<gene>
    <name evidence="3" type="ORF">METZ01_LOCUS150632</name>
</gene>
<dbReference type="InterPro" id="IPR012338">
    <property type="entry name" value="Beta-lactam/transpept-like"/>
</dbReference>
<accession>A0A382A885</accession>